<dbReference type="RefSeq" id="WP_229432348.1">
    <property type="nucleotide sequence ID" value="NZ_JAJHPV010000013.1"/>
</dbReference>
<dbReference type="EMBL" id="JAJHPV010000013">
    <property type="protein sequence ID" value="MCC6071437.1"/>
    <property type="molecule type" value="Genomic_DNA"/>
</dbReference>
<reference evidence="1 2" key="1">
    <citation type="submission" date="2021-11" db="EMBL/GenBank/DDBJ databases">
        <authorList>
            <person name="Huq M.A."/>
        </authorList>
    </citation>
    <scope>NUCLEOTIDE SEQUENCE [LARGE SCALE GENOMIC DNA]</scope>
    <source>
        <strain evidence="1 2">MAHUQ-52</strain>
    </source>
</reference>
<sequence length="89" mass="9295">MQDRSTPGIIVYGPSGCGKTTHAVALAAHFGKSRIVDDWAPGGRVGDDTLALTNFPHADSISFVDAASDAGIKLSPRRVVAIRSLSKSM</sequence>
<evidence type="ECO:0000313" key="2">
    <source>
        <dbReference type="Proteomes" id="UP001198701"/>
    </source>
</evidence>
<gene>
    <name evidence="1" type="ORF">LMJ30_10755</name>
</gene>
<name>A0ABS8IS10_9BURK</name>
<comment type="caution">
    <text evidence="1">The sequence shown here is derived from an EMBL/GenBank/DDBJ whole genome shotgun (WGS) entry which is preliminary data.</text>
</comment>
<dbReference type="Gene3D" id="3.40.50.300">
    <property type="entry name" value="P-loop containing nucleotide triphosphate hydrolases"/>
    <property type="match status" value="1"/>
</dbReference>
<keyword evidence="2" id="KW-1185">Reference proteome</keyword>
<proteinExistence type="predicted"/>
<evidence type="ECO:0000313" key="1">
    <source>
        <dbReference type="EMBL" id="MCC6071437.1"/>
    </source>
</evidence>
<dbReference type="InterPro" id="IPR027417">
    <property type="entry name" value="P-loop_NTPase"/>
</dbReference>
<dbReference type="Proteomes" id="UP001198701">
    <property type="component" value="Unassembled WGS sequence"/>
</dbReference>
<organism evidence="1 2">
    <name type="scientific">Massilia agrisoli</name>
    <dbReference type="NCBI Taxonomy" id="2892444"/>
    <lineage>
        <taxon>Bacteria</taxon>
        <taxon>Pseudomonadati</taxon>
        <taxon>Pseudomonadota</taxon>
        <taxon>Betaproteobacteria</taxon>
        <taxon>Burkholderiales</taxon>
        <taxon>Oxalobacteraceae</taxon>
        <taxon>Telluria group</taxon>
        <taxon>Massilia</taxon>
    </lineage>
</organism>
<dbReference type="SUPFAM" id="SSF52540">
    <property type="entry name" value="P-loop containing nucleoside triphosphate hydrolases"/>
    <property type="match status" value="1"/>
</dbReference>
<accession>A0ABS8IS10</accession>
<protein>
    <submittedName>
        <fullName evidence="1">AAA family ATPase</fullName>
    </submittedName>
</protein>